<proteinExistence type="predicted"/>
<comment type="caution">
    <text evidence="2">The sequence shown here is derived from an EMBL/GenBank/DDBJ whole genome shotgun (WGS) entry which is preliminary data.</text>
</comment>
<sequence length="181" mass="20413">MVDKFTSRSSARLFLAAVPDAGTAERIHQLACVLKRAHQFDGKLIVPGRLHISLFALSGLPEGQLCAAWEAAMDVRTRPFEVSFDRTASFRGRPGNRPFVLIGENGLRHLHSFRQTVGAAMTRRGLRRLANTNFTPHVTLLYDTRSADEYPVEPIGWTISEFVLIRSLNGHEHLVRWPLWV</sequence>
<protein>
    <recommendedName>
        <fullName evidence="4">2'-5' RNA ligase</fullName>
    </recommendedName>
</protein>
<dbReference type="InterPro" id="IPR009097">
    <property type="entry name" value="Cyclic_Pdiesterase"/>
</dbReference>
<accession>A0A0R3LIL0</accession>
<dbReference type="AlphaFoldDB" id="A0A0R3LIL0"/>
<name>A0A0R3LIL0_9BRAD</name>
<keyword evidence="3" id="KW-1185">Reference proteome</keyword>
<dbReference type="InterPro" id="IPR004175">
    <property type="entry name" value="RNA_CPDase"/>
</dbReference>
<evidence type="ECO:0008006" key="4">
    <source>
        <dbReference type="Google" id="ProtNLM"/>
    </source>
</evidence>
<evidence type="ECO:0000313" key="3">
    <source>
        <dbReference type="Proteomes" id="UP000050863"/>
    </source>
</evidence>
<evidence type="ECO:0000256" key="1">
    <source>
        <dbReference type="ARBA" id="ARBA00022801"/>
    </source>
</evidence>
<dbReference type="OrthoDB" id="7770344at2"/>
<dbReference type="PANTHER" id="PTHR35561:SF1">
    <property type="entry name" value="RNA 2',3'-CYCLIC PHOSPHODIESTERASE"/>
    <property type="match status" value="1"/>
</dbReference>
<organism evidence="2 3">
    <name type="scientific">Bradyrhizobium jicamae</name>
    <dbReference type="NCBI Taxonomy" id="280332"/>
    <lineage>
        <taxon>Bacteria</taxon>
        <taxon>Pseudomonadati</taxon>
        <taxon>Pseudomonadota</taxon>
        <taxon>Alphaproteobacteria</taxon>
        <taxon>Hyphomicrobiales</taxon>
        <taxon>Nitrobacteraceae</taxon>
        <taxon>Bradyrhizobium</taxon>
    </lineage>
</organism>
<keyword evidence="1" id="KW-0378">Hydrolase</keyword>
<dbReference type="Proteomes" id="UP000050863">
    <property type="component" value="Unassembled WGS sequence"/>
</dbReference>
<evidence type="ECO:0000313" key="2">
    <source>
        <dbReference type="EMBL" id="KRR07607.1"/>
    </source>
</evidence>
<reference evidence="2 3" key="1">
    <citation type="submission" date="2014-03" db="EMBL/GenBank/DDBJ databases">
        <title>Bradyrhizobium valentinum sp. nov., isolated from effective nodules of Lupinus mariae-josephae, a lupine endemic of basic-lime soils in Eastern Spain.</title>
        <authorList>
            <person name="Duran D."/>
            <person name="Rey L."/>
            <person name="Navarro A."/>
            <person name="Busquets A."/>
            <person name="Imperial J."/>
            <person name="Ruiz-Argueso T."/>
        </authorList>
    </citation>
    <scope>NUCLEOTIDE SEQUENCE [LARGE SCALE GENOMIC DNA]</scope>
    <source>
        <strain evidence="2 3">PAC68</strain>
    </source>
</reference>
<dbReference type="GO" id="GO:0004113">
    <property type="term" value="F:2',3'-cyclic-nucleotide 3'-phosphodiesterase activity"/>
    <property type="evidence" value="ECO:0007669"/>
    <property type="project" value="InterPro"/>
</dbReference>
<dbReference type="PANTHER" id="PTHR35561">
    <property type="entry name" value="RNA 2',3'-CYCLIC PHOSPHODIESTERASE"/>
    <property type="match status" value="1"/>
</dbReference>
<dbReference type="Pfam" id="PF13563">
    <property type="entry name" value="2_5_RNA_ligase2"/>
    <property type="match status" value="1"/>
</dbReference>
<dbReference type="Gene3D" id="3.90.1140.10">
    <property type="entry name" value="Cyclic phosphodiesterase"/>
    <property type="match status" value="1"/>
</dbReference>
<dbReference type="GO" id="GO:0008664">
    <property type="term" value="F:RNA 2',3'-cyclic 3'-phosphodiesterase activity"/>
    <property type="evidence" value="ECO:0007669"/>
    <property type="project" value="InterPro"/>
</dbReference>
<gene>
    <name evidence="2" type="ORF">CQ12_27635</name>
</gene>
<dbReference type="EMBL" id="LLXZ01000101">
    <property type="protein sequence ID" value="KRR07607.1"/>
    <property type="molecule type" value="Genomic_DNA"/>
</dbReference>
<dbReference type="RefSeq" id="WP_057836203.1">
    <property type="nucleotide sequence ID" value="NZ_LLXZ01000101.1"/>
</dbReference>
<dbReference type="SUPFAM" id="SSF55144">
    <property type="entry name" value="LigT-like"/>
    <property type="match status" value="1"/>
</dbReference>
<dbReference type="STRING" id="280332.CQ12_27635"/>